<evidence type="ECO:0000313" key="2">
    <source>
        <dbReference type="Proteomes" id="UP001159292"/>
    </source>
</evidence>
<comment type="caution">
    <text evidence="1">The sequence shown here is derived from an EMBL/GenBank/DDBJ whole genome shotgun (WGS) entry which is preliminary data.</text>
</comment>
<dbReference type="RefSeq" id="WP_257598697.1">
    <property type="nucleotide sequence ID" value="NZ_JANKBU010000095.1"/>
</dbReference>
<gene>
    <name evidence="1" type="ORF">N7671_16900</name>
</gene>
<protein>
    <submittedName>
        <fullName evidence="1">Abi family protein</fullName>
    </submittedName>
</protein>
<dbReference type="EMBL" id="JAOEET010000050">
    <property type="protein sequence ID" value="MDH0568858.1"/>
    <property type="molecule type" value="Genomic_DNA"/>
</dbReference>
<dbReference type="GeneID" id="300418017"/>
<accession>A0AB35L5T5</accession>
<reference evidence="1" key="1">
    <citation type="submission" date="2022-09" db="EMBL/GenBank/DDBJ databases">
        <title>Intensive care unit water sources are persistently colonized with multi-drug resistant bacteria and are the site of extensive horizontal gene transfer of antibiotic resistance genes.</title>
        <authorList>
            <person name="Diorio-Toth L."/>
        </authorList>
    </citation>
    <scope>NUCLEOTIDE SEQUENCE</scope>
    <source>
        <strain evidence="1">GD04000</strain>
    </source>
</reference>
<evidence type="ECO:0000313" key="1">
    <source>
        <dbReference type="EMBL" id="MDH0568858.1"/>
    </source>
</evidence>
<proteinExistence type="predicted"/>
<name>A0AB35L5T5_ECTOL</name>
<sequence>MRPTDVSPFIGAISAIRLSNYNSYFSAVDHQDLYACYQWNGELSRSFLPLIHLVEVALRNAYHRALSAHYSQVHTGVRSDSYRWYLHTNFVRNSQKSLEKAANGAANLPTAKPDDIVSKQTFGFWTNILAEPLTPWGVVLGSVFPNTTKSWVHGRNRDFLTCRKRLINDLRNRISHWEPVWKQPDLMEERILRTGSSPLRVYAPATTNPAESIARLQLIHDRTVSLLEMMNRDLSNAYKDSYSYEHFVWVCSEAGLESFRGYERRKQMSMTNAKRSFSSIMASKSILTVTNGKTRVRIQPLG</sequence>
<dbReference type="Proteomes" id="UP001159292">
    <property type="component" value="Unassembled WGS sequence"/>
</dbReference>
<organism evidence="1 2">
    <name type="scientific">Ectopseudomonas oleovorans</name>
    <name type="common">Pseudomonas oleovorans</name>
    <dbReference type="NCBI Taxonomy" id="301"/>
    <lineage>
        <taxon>Bacteria</taxon>
        <taxon>Pseudomonadati</taxon>
        <taxon>Pseudomonadota</taxon>
        <taxon>Gammaproteobacteria</taxon>
        <taxon>Pseudomonadales</taxon>
        <taxon>Pseudomonadaceae</taxon>
        <taxon>Ectopseudomonas</taxon>
    </lineage>
</organism>
<dbReference type="AlphaFoldDB" id="A0AB35L5T5"/>